<feature type="region of interest" description="Disordered" evidence="3">
    <location>
        <begin position="1"/>
        <end position="58"/>
    </location>
</feature>
<dbReference type="EMBL" id="EAAA01002723">
    <property type="status" value="NOT_ANNOTATED_CDS"/>
    <property type="molecule type" value="Genomic_DNA"/>
</dbReference>
<dbReference type="InterPro" id="IPR032755">
    <property type="entry name" value="TSNAXIP1_N"/>
</dbReference>
<protein>
    <recommendedName>
        <fullName evidence="4">Translin-associated factor X-interacting protein 1 N-terminal domain-containing protein</fullName>
    </recommendedName>
</protein>
<evidence type="ECO:0000256" key="3">
    <source>
        <dbReference type="SAM" id="MobiDB-lite"/>
    </source>
</evidence>
<dbReference type="PANTHER" id="PTHR16306">
    <property type="entry name" value="TRANSLIN-ASSOCIATED FACTOR X-INTERACTING PROTEIN 1"/>
    <property type="match status" value="1"/>
</dbReference>
<proteinExistence type="predicted"/>
<accession>F6UJ07</accession>
<dbReference type="HOGENOM" id="CLU_028246_0_0_1"/>
<dbReference type="STRING" id="7719.ENSCINP00000015424"/>
<feature type="compositionally biased region" description="Polar residues" evidence="3">
    <location>
        <begin position="28"/>
        <end position="39"/>
    </location>
</feature>
<dbReference type="OMA" id="HIANKRI"/>
<dbReference type="EMBL" id="EAAA01002722">
    <property type="status" value="NOT_ANNOTATED_CDS"/>
    <property type="molecule type" value="Genomic_DNA"/>
</dbReference>
<reference evidence="5" key="2">
    <citation type="journal article" date="2008" name="Genome Biol.">
        <title>Improved genome assembly and evidence-based global gene model set for the chordate Ciona intestinalis: new insight into intron and operon populations.</title>
        <authorList>
            <person name="Satou Y."/>
            <person name="Mineta K."/>
            <person name="Ogasawara M."/>
            <person name="Sasakura Y."/>
            <person name="Shoguchi E."/>
            <person name="Ueno K."/>
            <person name="Yamada L."/>
            <person name="Matsumoto J."/>
            <person name="Wasserscheid J."/>
            <person name="Dewar K."/>
            <person name="Wiley G.B."/>
            <person name="Macmil S.L."/>
            <person name="Roe B.A."/>
            <person name="Zeller R.W."/>
            <person name="Hastings K.E."/>
            <person name="Lemaire P."/>
            <person name="Lindquist E."/>
            <person name="Endo T."/>
            <person name="Hotta K."/>
            <person name="Inaba K."/>
        </authorList>
    </citation>
    <scope>NUCLEOTIDE SEQUENCE [LARGE SCALE GENOMIC DNA]</scope>
    <source>
        <strain evidence="5">wild type</strain>
    </source>
</reference>
<dbReference type="Pfam" id="PF15739">
    <property type="entry name" value="TSNAXIP1_N"/>
    <property type="match status" value="1"/>
</dbReference>
<evidence type="ECO:0000256" key="1">
    <source>
        <dbReference type="ARBA" id="ARBA00023054"/>
    </source>
</evidence>
<evidence type="ECO:0000313" key="6">
    <source>
        <dbReference type="Proteomes" id="UP000008144"/>
    </source>
</evidence>
<dbReference type="Ensembl" id="ENSCINT00000015424.3">
    <property type="protein sequence ID" value="ENSCINP00000015424.3"/>
    <property type="gene ID" value="ENSCING00000007521.3"/>
</dbReference>
<name>F6UJ07_CIOIN</name>
<reference evidence="6" key="1">
    <citation type="journal article" date="2002" name="Science">
        <title>The draft genome of Ciona intestinalis: insights into chordate and vertebrate origins.</title>
        <authorList>
            <person name="Dehal P."/>
            <person name="Satou Y."/>
            <person name="Campbell R.K."/>
            <person name="Chapman J."/>
            <person name="Degnan B."/>
            <person name="De Tomaso A."/>
            <person name="Davidson B."/>
            <person name="Di Gregorio A."/>
            <person name="Gelpke M."/>
            <person name="Goodstein D.M."/>
            <person name="Harafuji N."/>
            <person name="Hastings K.E."/>
            <person name="Ho I."/>
            <person name="Hotta K."/>
            <person name="Huang W."/>
            <person name="Kawashima T."/>
            <person name="Lemaire P."/>
            <person name="Martinez D."/>
            <person name="Meinertzhagen I.A."/>
            <person name="Necula S."/>
            <person name="Nonaka M."/>
            <person name="Putnam N."/>
            <person name="Rash S."/>
            <person name="Saiga H."/>
            <person name="Satake M."/>
            <person name="Terry A."/>
            <person name="Yamada L."/>
            <person name="Wang H.G."/>
            <person name="Awazu S."/>
            <person name="Azumi K."/>
            <person name="Boore J."/>
            <person name="Branno M."/>
            <person name="Chin-Bow S."/>
            <person name="DeSantis R."/>
            <person name="Doyle S."/>
            <person name="Francino P."/>
            <person name="Keys D.N."/>
            <person name="Haga S."/>
            <person name="Hayashi H."/>
            <person name="Hino K."/>
            <person name="Imai K.S."/>
            <person name="Inaba K."/>
            <person name="Kano S."/>
            <person name="Kobayashi K."/>
            <person name="Kobayashi M."/>
            <person name="Lee B.I."/>
            <person name="Makabe K.W."/>
            <person name="Manohar C."/>
            <person name="Matassi G."/>
            <person name="Medina M."/>
            <person name="Mochizuki Y."/>
            <person name="Mount S."/>
            <person name="Morishita T."/>
            <person name="Miura S."/>
            <person name="Nakayama A."/>
            <person name="Nishizaka S."/>
            <person name="Nomoto H."/>
            <person name="Ohta F."/>
            <person name="Oishi K."/>
            <person name="Rigoutsos I."/>
            <person name="Sano M."/>
            <person name="Sasaki A."/>
            <person name="Sasakura Y."/>
            <person name="Shoguchi E."/>
            <person name="Shin-i T."/>
            <person name="Spagnuolo A."/>
            <person name="Stainier D."/>
            <person name="Suzuki M.M."/>
            <person name="Tassy O."/>
            <person name="Takatori N."/>
            <person name="Tokuoka M."/>
            <person name="Yagi K."/>
            <person name="Yoshizaki F."/>
            <person name="Wada S."/>
            <person name="Zhang C."/>
            <person name="Hyatt P.D."/>
            <person name="Larimer F."/>
            <person name="Detter C."/>
            <person name="Doggett N."/>
            <person name="Glavina T."/>
            <person name="Hawkins T."/>
            <person name="Richardson P."/>
            <person name="Lucas S."/>
            <person name="Kohara Y."/>
            <person name="Levine M."/>
            <person name="Satoh N."/>
            <person name="Rokhsar D.S."/>
        </authorList>
    </citation>
    <scope>NUCLEOTIDE SEQUENCE [LARGE SCALE GENOMIC DNA]</scope>
</reference>
<dbReference type="GO" id="GO:0005737">
    <property type="term" value="C:cytoplasm"/>
    <property type="evidence" value="ECO:0000318"/>
    <property type="project" value="GO_Central"/>
</dbReference>
<dbReference type="PANTHER" id="PTHR16306:SF0">
    <property type="entry name" value="TRANSLIN-ASSOCIATED FACTOR X-INTERACTING PROTEIN 1"/>
    <property type="match status" value="1"/>
</dbReference>
<feature type="domain" description="Translin-associated factor X-interacting protein 1 N-terminal" evidence="4">
    <location>
        <begin position="102"/>
        <end position="213"/>
    </location>
</feature>
<reference evidence="5" key="4">
    <citation type="submission" date="2025-09" db="UniProtKB">
        <authorList>
            <consortium name="Ensembl"/>
        </authorList>
    </citation>
    <scope>IDENTIFICATION</scope>
</reference>
<reference evidence="5" key="3">
    <citation type="submission" date="2025-08" db="UniProtKB">
        <authorList>
            <consortium name="Ensembl"/>
        </authorList>
    </citation>
    <scope>IDENTIFICATION</scope>
</reference>
<dbReference type="InParanoid" id="F6UJ07"/>
<keyword evidence="6" id="KW-1185">Reference proteome</keyword>
<dbReference type="GeneTree" id="ENSGT00940000165060"/>
<sequence length="515" mass="59997">MSVKPPKLPPIEQQSHNSYEVAKKDKTSTSYTLTGSNTKHLLPSQQSLQPNQDTKSGEIESWPAYASQSVSDTSLIGKSFHKDLTIVKKSIIPKPKFLVALETYVRKEIVELECSDGKPNELRLQAYREVFEYLIEDFKTYKPLLSQIKNEYEKMLSHYRQKIRELEPLKSMLITVSEQCDQKVMKIREEERLEILNLRRNKMELLRYIDSMREKEVSLQAQVAKLQEELSTEYRKYRNECDMRKLLISDMNDLRHQQEDLKRAAGQGTIDADDDPIRLKLSLKVAREDLSRQADELTRMQADYGDVVPRRNFEMLEAKFAELNEKYTTLTDDFQQLKDEHETILDVHKQVLDQRDQFYTEAETLRRSATPRPQWKKCGEIVPGEKHIDTLVYNGNLNNNLITSKIKTGSQGPDLLDGKGTSEDIPKYLRFEGTVRNRKLSKAELSAVLKEIWVKKVTSDAEVGKRQKMTDFLFDFFMLKFNNLEEIVAEWGYSLHDALNNYKDEHYASMFLAIL</sequence>
<feature type="coiled-coil region" evidence="2">
    <location>
        <begin position="283"/>
        <end position="340"/>
    </location>
</feature>
<dbReference type="Proteomes" id="UP000008144">
    <property type="component" value="Chromosome 8"/>
</dbReference>
<organism evidence="5 6">
    <name type="scientific">Ciona intestinalis</name>
    <name type="common">Transparent sea squirt</name>
    <name type="synonym">Ascidia intestinalis</name>
    <dbReference type="NCBI Taxonomy" id="7719"/>
    <lineage>
        <taxon>Eukaryota</taxon>
        <taxon>Metazoa</taxon>
        <taxon>Chordata</taxon>
        <taxon>Tunicata</taxon>
        <taxon>Ascidiacea</taxon>
        <taxon>Phlebobranchia</taxon>
        <taxon>Cionidae</taxon>
        <taxon>Ciona</taxon>
    </lineage>
</organism>
<evidence type="ECO:0000256" key="2">
    <source>
        <dbReference type="SAM" id="Coils"/>
    </source>
</evidence>
<keyword evidence="1 2" id="KW-0175">Coiled coil</keyword>
<evidence type="ECO:0000313" key="5">
    <source>
        <dbReference type="Ensembl" id="ENSCINP00000015424.3"/>
    </source>
</evidence>
<evidence type="ECO:0000259" key="4">
    <source>
        <dbReference type="Pfam" id="PF15739"/>
    </source>
</evidence>
<dbReference type="AlphaFoldDB" id="F6UJ07"/>
<feature type="compositionally biased region" description="Low complexity" evidence="3">
    <location>
        <begin position="41"/>
        <end position="50"/>
    </location>
</feature>